<evidence type="ECO:0000313" key="2">
    <source>
        <dbReference type="Proteomes" id="UP000269134"/>
    </source>
</evidence>
<organism evidence="1 2">
    <name type="scientific">Stutzerimonas nitrititolerans</name>
    <dbReference type="NCBI Taxonomy" id="2482751"/>
    <lineage>
        <taxon>Bacteria</taxon>
        <taxon>Pseudomonadati</taxon>
        <taxon>Pseudomonadota</taxon>
        <taxon>Gammaproteobacteria</taxon>
        <taxon>Pseudomonadales</taxon>
        <taxon>Pseudomonadaceae</taxon>
        <taxon>Stutzerimonas</taxon>
    </lineage>
</organism>
<sequence>MANEMAVQLEASIVCSQAAGRSCDAAYEQGKWSQVAQVHDSWEVMSELITARTDLILISAAAANGWQQHRLTQAPLKTLRKTEALGASLDNIV</sequence>
<accession>A0ABX9V9H3</accession>
<name>A0ABX9V9H3_9GAMM</name>
<dbReference type="EMBL" id="RFFL01000001">
    <property type="protein sequence ID" value="RMI02890.1"/>
    <property type="molecule type" value="Genomic_DNA"/>
</dbReference>
<proteinExistence type="predicted"/>
<keyword evidence="2" id="KW-1185">Reference proteome</keyword>
<reference evidence="1 2" key="1">
    <citation type="submission" date="2018-10" db="EMBL/GenBank/DDBJ databases">
        <title>Pseudomonas sp. GL14 genome.</title>
        <authorList>
            <person name="Peng J."/>
            <person name="Liu Z.-P."/>
        </authorList>
    </citation>
    <scope>NUCLEOTIDE SEQUENCE [LARGE SCALE GENOMIC DNA]</scope>
    <source>
        <strain evidence="1 2">GL14</strain>
    </source>
</reference>
<dbReference type="Proteomes" id="UP000269134">
    <property type="component" value="Unassembled WGS sequence"/>
</dbReference>
<gene>
    <name evidence="1" type="ORF">EA795_00045</name>
</gene>
<protein>
    <submittedName>
        <fullName evidence="1">Uncharacterized protein</fullName>
    </submittedName>
</protein>
<comment type="caution">
    <text evidence="1">The sequence shown here is derived from an EMBL/GenBank/DDBJ whole genome shotgun (WGS) entry which is preliminary data.</text>
</comment>
<evidence type="ECO:0000313" key="1">
    <source>
        <dbReference type="EMBL" id="RMI02890.1"/>
    </source>
</evidence>